<dbReference type="Proteomes" id="UP000000768">
    <property type="component" value="Chromosome 2"/>
</dbReference>
<dbReference type="Gramene" id="OQU88452">
    <property type="protein sequence ID" value="OQU88452"/>
    <property type="gene ID" value="SORBI_3002G037200"/>
</dbReference>
<name>A0A1B6Q924_SORBI</name>
<feature type="region of interest" description="Disordered" evidence="1">
    <location>
        <begin position="25"/>
        <end position="120"/>
    </location>
</feature>
<dbReference type="EMBL" id="CM000761">
    <property type="protein sequence ID" value="OQU88452.1"/>
    <property type="molecule type" value="Genomic_DNA"/>
</dbReference>
<sequence length="139" mass="15602">MRSTQMLNDALGTCRYRHGLKFFVNRSHPPDSRGHRRFPPRSHRREQERADLFSAASNLPTPATPKPKRMAATTFWPPTYNDLRPIASTAAPTPDVGMDGVQEVFDGMPMSDSDPMQTSPEQRCRFDLAAINSCRAAAR</sequence>
<evidence type="ECO:0000313" key="3">
    <source>
        <dbReference type="Proteomes" id="UP000000768"/>
    </source>
</evidence>
<evidence type="ECO:0000313" key="2">
    <source>
        <dbReference type="EMBL" id="KXG34424.1"/>
    </source>
</evidence>
<dbReference type="AlphaFoldDB" id="A0A1B6Q924"/>
<organism evidence="2 3">
    <name type="scientific">Sorghum bicolor</name>
    <name type="common">Sorghum</name>
    <name type="synonym">Sorghum vulgare</name>
    <dbReference type="NCBI Taxonomy" id="4558"/>
    <lineage>
        <taxon>Eukaryota</taxon>
        <taxon>Viridiplantae</taxon>
        <taxon>Streptophyta</taxon>
        <taxon>Embryophyta</taxon>
        <taxon>Tracheophyta</taxon>
        <taxon>Spermatophyta</taxon>
        <taxon>Magnoliopsida</taxon>
        <taxon>Liliopsida</taxon>
        <taxon>Poales</taxon>
        <taxon>Poaceae</taxon>
        <taxon>PACMAD clade</taxon>
        <taxon>Panicoideae</taxon>
        <taxon>Andropogonodae</taxon>
        <taxon>Andropogoneae</taxon>
        <taxon>Sorghinae</taxon>
        <taxon>Sorghum</taxon>
    </lineage>
</organism>
<protein>
    <submittedName>
        <fullName evidence="2">Uncharacterized protein</fullName>
    </submittedName>
</protein>
<gene>
    <name evidence="2" type="ORF">SORBI_3002G037200</name>
</gene>
<evidence type="ECO:0000256" key="1">
    <source>
        <dbReference type="SAM" id="MobiDB-lite"/>
    </source>
</evidence>
<proteinExistence type="predicted"/>
<keyword evidence="3" id="KW-1185">Reference proteome</keyword>
<accession>A0A1B6Q924</accession>
<dbReference type="InParanoid" id="A0A1B6Q924"/>
<dbReference type="EMBL" id="CM000761">
    <property type="protein sequence ID" value="KXG34424.1"/>
    <property type="molecule type" value="Genomic_DNA"/>
</dbReference>
<feature type="compositionally biased region" description="Basic residues" evidence="1">
    <location>
        <begin position="34"/>
        <end position="44"/>
    </location>
</feature>
<reference evidence="3" key="3">
    <citation type="journal article" date="2018" name="Plant J.">
        <title>The Sorghum bicolor reference genome: improved assembly, gene annotations, a transcriptome atlas, and signatures of genome organization.</title>
        <authorList>
            <person name="McCormick R.F."/>
            <person name="Truong S.K."/>
            <person name="Sreedasyam A."/>
            <person name="Jenkins J."/>
            <person name="Shu S."/>
            <person name="Sims D."/>
            <person name="Kennedy M."/>
            <person name="Amirebrahimi M."/>
            <person name="Weers B.D."/>
            <person name="McKinley B."/>
            <person name="Mattison A."/>
            <person name="Morishige D.T."/>
            <person name="Grimwood J."/>
            <person name="Schmutz J."/>
            <person name="Mullet J.E."/>
        </authorList>
    </citation>
    <scope>NUCLEOTIDE SEQUENCE [LARGE SCALE GENOMIC DNA]</scope>
    <source>
        <strain evidence="3">cv. BTx623</strain>
    </source>
</reference>
<dbReference type="Gramene" id="KXG34424">
    <property type="protein sequence ID" value="KXG34424"/>
    <property type="gene ID" value="SORBI_3002G037200"/>
</dbReference>
<dbReference type="EMBL" id="CM000761">
    <property type="protein sequence ID" value="OQU88451.1"/>
    <property type="molecule type" value="Genomic_DNA"/>
</dbReference>
<dbReference type="Gramene" id="OQU88451">
    <property type="protein sequence ID" value="OQU88451"/>
    <property type="gene ID" value="SORBI_3002G037200"/>
</dbReference>
<dbReference type="Gramene" id="OQU88450">
    <property type="protein sequence ID" value="OQU88450"/>
    <property type="gene ID" value="SORBI_3002G037200"/>
</dbReference>
<dbReference type="EMBL" id="CM000761">
    <property type="protein sequence ID" value="OQU88450.1"/>
    <property type="molecule type" value="Genomic_DNA"/>
</dbReference>
<reference evidence="2" key="2">
    <citation type="submission" date="2017-02" db="EMBL/GenBank/DDBJ databases">
        <title>WGS assembly of Sorghum bicolor.</title>
        <authorList>
            <person name="Paterson A."/>
            <person name="Mullet J."/>
            <person name="Bowers J."/>
            <person name="Bruggmann R."/>
            <person name="Dubchak I."/>
            <person name="Grimwood J."/>
            <person name="Gundlach H."/>
            <person name="Haberer G."/>
            <person name="Hellsten U."/>
            <person name="Mitros T."/>
            <person name="Poliakov A."/>
            <person name="Schmutz J."/>
            <person name="Spannagl M."/>
            <person name="Tang H."/>
            <person name="Wang X."/>
            <person name="Wicker T."/>
            <person name="Bharti A."/>
            <person name="Chapman J."/>
            <person name="Feltus F."/>
            <person name="Gowik U."/>
            <person name="Grigoriev I."/>
            <person name="Lyons E."/>
            <person name="Maher C."/>
            <person name="Martis M."/>
            <person name="Narechania A."/>
            <person name="Otillar R."/>
            <person name="Penning B."/>
            <person name="Salamov A."/>
            <person name="Wang Y."/>
            <person name="Zhang L."/>
            <person name="Carpita N."/>
            <person name="Freeling M."/>
            <person name="Gingle A."/>
            <person name="Hash C."/>
            <person name="Keller B."/>
            <person name="Klein P."/>
            <person name="Kresovich S."/>
            <person name="Mccann M."/>
            <person name="Ming R."/>
            <person name="Peterson D."/>
            <person name="Rahman M."/>
            <person name="Ware D."/>
            <person name="Westhoff P."/>
            <person name="Mayer K."/>
            <person name="Messing J."/>
            <person name="Sims D."/>
            <person name="Jenkins J."/>
            <person name="Shu S."/>
            <person name="Rokhsar D."/>
        </authorList>
    </citation>
    <scope>NUCLEOTIDE SEQUENCE</scope>
</reference>
<reference evidence="2 3" key="1">
    <citation type="journal article" date="2009" name="Nature">
        <title>The Sorghum bicolor genome and the diversification of grasses.</title>
        <authorList>
            <person name="Paterson A.H."/>
            <person name="Bowers J.E."/>
            <person name="Bruggmann R."/>
            <person name="Dubchak I."/>
            <person name="Grimwood J."/>
            <person name="Gundlach H."/>
            <person name="Haberer G."/>
            <person name="Hellsten U."/>
            <person name="Mitros T."/>
            <person name="Poliakov A."/>
            <person name="Schmutz J."/>
            <person name="Spannagl M."/>
            <person name="Tang H."/>
            <person name="Wang X."/>
            <person name="Wicker T."/>
            <person name="Bharti A.K."/>
            <person name="Chapman J."/>
            <person name="Feltus F.A."/>
            <person name="Gowik U."/>
            <person name="Grigoriev I.V."/>
            <person name="Lyons E."/>
            <person name="Maher C.A."/>
            <person name="Martis M."/>
            <person name="Narechania A."/>
            <person name="Otillar R.P."/>
            <person name="Penning B.W."/>
            <person name="Salamov A.A."/>
            <person name="Wang Y."/>
            <person name="Zhang L."/>
            <person name="Carpita N.C."/>
            <person name="Freeling M."/>
            <person name="Gingle A.R."/>
            <person name="Hash C.T."/>
            <person name="Keller B."/>
            <person name="Klein P."/>
            <person name="Kresovich S."/>
            <person name="McCann M.C."/>
            <person name="Ming R."/>
            <person name="Peterson D.G."/>
            <person name="Mehboob-ur-Rahman"/>
            <person name="Ware D."/>
            <person name="Westhoff P."/>
            <person name="Mayer K.F."/>
            <person name="Messing J."/>
            <person name="Rokhsar D.S."/>
        </authorList>
    </citation>
    <scope>NUCLEOTIDE SEQUENCE [LARGE SCALE GENOMIC DNA]</scope>
    <source>
        <strain evidence="3">cv. BTx623</strain>
    </source>
</reference>
<dbReference type="Gramene" id="OQU88449">
    <property type="protein sequence ID" value="OQU88449"/>
    <property type="gene ID" value="SORBI_3002G037200"/>
</dbReference>
<dbReference type="EMBL" id="CM000761">
    <property type="protein sequence ID" value="OQU88449.1"/>
    <property type="molecule type" value="Genomic_DNA"/>
</dbReference>